<feature type="region of interest" description="Disordered" evidence="1">
    <location>
        <begin position="191"/>
        <end position="220"/>
    </location>
</feature>
<keyword evidence="3" id="KW-1185">Reference proteome</keyword>
<reference evidence="2 3" key="1">
    <citation type="submission" date="2024-02" db="EMBL/GenBank/DDBJ databases">
        <authorList>
            <person name="Chen Y."/>
            <person name="Shah S."/>
            <person name="Dougan E. K."/>
            <person name="Thang M."/>
            <person name="Chan C."/>
        </authorList>
    </citation>
    <scope>NUCLEOTIDE SEQUENCE [LARGE SCALE GENOMIC DNA]</scope>
</reference>
<comment type="caution">
    <text evidence="2">The sequence shown here is derived from an EMBL/GenBank/DDBJ whole genome shotgun (WGS) entry which is preliminary data.</text>
</comment>
<name>A0ABP0SE59_9DINO</name>
<accession>A0ABP0SE59</accession>
<evidence type="ECO:0000313" key="3">
    <source>
        <dbReference type="Proteomes" id="UP001642484"/>
    </source>
</evidence>
<gene>
    <name evidence="2" type="ORF">CCMP2556_LOCUS51370</name>
</gene>
<evidence type="ECO:0000313" key="2">
    <source>
        <dbReference type="EMBL" id="CAK9110524.1"/>
    </source>
</evidence>
<proteinExistence type="predicted"/>
<dbReference type="Proteomes" id="UP001642484">
    <property type="component" value="Unassembled WGS sequence"/>
</dbReference>
<organism evidence="2 3">
    <name type="scientific">Durusdinium trenchii</name>
    <dbReference type="NCBI Taxonomy" id="1381693"/>
    <lineage>
        <taxon>Eukaryota</taxon>
        <taxon>Sar</taxon>
        <taxon>Alveolata</taxon>
        <taxon>Dinophyceae</taxon>
        <taxon>Suessiales</taxon>
        <taxon>Symbiodiniaceae</taxon>
        <taxon>Durusdinium</taxon>
    </lineage>
</organism>
<protein>
    <submittedName>
        <fullName evidence="2">Uncharacterized protein</fullName>
    </submittedName>
</protein>
<sequence length="676" mass="76489">MKKQQKVKEPFSVEVVKKESERSFAAGPKAITDHLRAKDPVLVALKVDLHFDETSLEGATLHFSETGGSIESPENLVLRRPLRPWSQYLALIGSKGREFQVVKPAVLFEIQSKRKAMATADKRVARTLGELESLIRAEDALEEGLRPTRAAAKWEMRTQLGLEGLGEPLCGVGFDLSAEMDSLLKEDDWAGEGAAPKKKHKSCFSASGQKRQRKEEEERLKPLAGSYTAKVIKPKISEVPPMVAFWNFSDFDSDALQDLTFKRWERKSAKPTFLEGEMVNSSWKLLGLQDEEPNHKILLGILTPEEQLLLSRAEVFVLKVDTLPPEKDEEEAKSYYQLRQMATDGFGTDKKIRTSAILRERFTRSCEVAELDKCKKTIQKRVEEQSKTTKTTFDKDLELKHQILPSFKDATEPSKIYEDGLGEIANEQFIKDETDLIQPCMHRLLRMKAPDLLKLSDKSENDLEACGGWHFVLQVLKARGAQNAPPPPPNDAQLFGQKLGVLGLLLRICQIEDKAKRKQKYRKCTPKLLAELLELNVSSPLLKQLHQRCYEAMPGDTAMRVLSIRRTLCATIIWALCMNGRLHSLPLQRFSFVGQGSSLEALHLTPELWMNVTKSVQDELSAPTKTLKIAFEFIGCKIEDKPENVLKVQLVGAPKFDQSFYEKQLRNPNQSRKRGR</sequence>
<dbReference type="EMBL" id="CAXAMN010027406">
    <property type="protein sequence ID" value="CAK9110524.1"/>
    <property type="molecule type" value="Genomic_DNA"/>
</dbReference>
<evidence type="ECO:0000256" key="1">
    <source>
        <dbReference type="SAM" id="MobiDB-lite"/>
    </source>
</evidence>